<feature type="compositionally biased region" description="Polar residues" evidence="1">
    <location>
        <begin position="92"/>
        <end position="102"/>
    </location>
</feature>
<feature type="region of interest" description="Disordered" evidence="1">
    <location>
        <begin position="82"/>
        <end position="125"/>
    </location>
</feature>
<proteinExistence type="predicted"/>
<dbReference type="Proteomes" id="UP001178508">
    <property type="component" value="Chromosome 19"/>
</dbReference>
<evidence type="ECO:0000256" key="1">
    <source>
        <dbReference type="SAM" id="MobiDB-lite"/>
    </source>
</evidence>
<evidence type="ECO:0000313" key="2">
    <source>
        <dbReference type="EMBL" id="CAJ1080792.1"/>
    </source>
</evidence>
<accession>A0AAV1H9E4</accession>
<dbReference type="AlphaFoldDB" id="A0AAV1H9E4"/>
<protein>
    <submittedName>
        <fullName evidence="2">Uncharacterized protein</fullName>
    </submittedName>
</protein>
<dbReference type="EMBL" id="OY660882">
    <property type="protein sequence ID" value="CAJ1080792.1"/>
    <property type="molecule type" value="Genomic_DNA"/>
</dbReference>
<name>A0AAV1H9E4_XYRNO</name>
<gene>
    <name evidence="2" type="ORF">XNOV1_A017922</name>
</gene>
<evidence type="ECO:0000313" key="3">
    <source>
        <dbReference type="Proteomes" id="UP001178508"/>
    </source>
</evidence>
<keyword evidence="3" id="KW-1185">Reference proteome</keyword>
<sequence length="156" mass="17006">MPLTTREPFTQTSFEVLAHNPVVPPGPWSKVTQGSGVRRCLPDFISLYSKMETVSDPNEAEARPRPGQRAAQQLEVSLWMHFSSRPPPKPTPETSAGTTLLTASRGRRRGAHRSPGSGSISGAMTRMDTDGHIYTSAACEEHTFVFGTNVSPDKQN</sequence>
<reference evidence="2" key="1">
    <citation type="submission" date="2023-08" db="EMBL/GenBank/DDBJ databases">
        <authorList>
            <person name="Alioto T."/>
            <person name="Alioto T."/>
            <person name="Gomez Garrido J."/>
        </authorList>
    </citation>
    <scope>NUCLEOTIDE SEQUENCE</scope>
</reference>
<organism evidence="2 3">
    <name type="scientific">Xyrichtys novacula</name>
    <name type="common">Pearly razorfish</name>
    <name type="synonym">Hemipteronotus novacula</name>
    <dbReference type="NCBI Taxonomy" id="13765"/>
    <lineage>
        <taxon>Eukaryota</taxon>
        <taxon>Metazoa</taxon>
        <taxon>Chordata</taxon>
        <taxon>Craniata</taxon>
        <taxon>Vertebrata</taxon>
        <taxon>Euteleostomi</taxon>
        <taxon>Actinopterygii</taxon>
        <taxon>Neopterygii</taxon>
        <taxon>Teleostei</taxon>
        <taxon>Neoteleostei</taxon>
        <taxon>Acanthomorphata</taxon>
        <taxon>Eupercaria</taxon>
        <taxon>Labriformes</taxon>
        <taxon>Labridae</taxon>
        <taxon>Xyrichtys</taxon>
    </lineage>
</organism>